<dbReference type="InterPro" id="IPR015168">
    <property type="entry name" value="SsuA/THI5"/>
</dbReference>
<keyword evidence="1" id="KW-0732">Signal</keyword>
<dbReference type="GeneID" id="82886640"/>
<dbReference type="Gene3D" id="3.40.190.10">
    <property type="entry name" value="Periplasmic binding protein-like II"/>
    <property type="match status" value="2"/>
</dbReference>
<dbReference type="GO" id="GO:0009228">
    <property type="term" value="P:thiamine biosynthetic process"/>
    <property type="evidence" value="ECO:0007669"/>
    <property type="project" value="InterPro"/>
</dbReference>
<evidence type="ECO:0000256" key="1">
    <source>
        <dbReference type="SAM" id="SignalP"/>
    </source>
</evidence>
<accession>A0A4Y4C1Z9</accession>
<evidence type="ECO:0000313" key="4">
    <source>
        <dbReference type="Proteomes" id="UP000319986"/>
    </source>
</evidence>
<feature type="chain" id="PRO_5039276628" evidence="1">
    <location>
        <begin position="23"/>
        <end position="395"/>
    </location>
</feature>
<dbReference type="PANTHER" id="PTHR31528">
    <property type="entry name" value="4-AMINO-5-HYDROXYMETHYL-2-METHYLPYRIMIDINE PHOSPHATE SYNTHASE THI11-RELATED"/>
    <property type="match status" value="1"/>
</dbReference>
<dbReference type="RefSeq" id="WP_141328329.1">
    <property type="nucleotide sequence ID" value="NZ_BJNT01000004.1"/>
</dbReference>
<dbReference type="Pfam" id="PF09084">
    <property type="entry name" value="NMT1"/>
    <property type="match status" value="1"/>
</dbReference>
<dbReference type="AlphaFoldDB" id="A0A4Y4C1Z9"/>
<organism evidence="3 4">
    <name type="scientific">Corynebacterium variabile</name>
    <dbReference type="NCBI Taxonomy" id="1727"/>
    <lineage>
        <taxon>Bacteria</taxon>
        <taxon>Bacillati</taxon>
        <taxon>Actinomycetota</taxon>
        <taxon>Actinomycetes</taxon>
        <taxon>Mycobacteriales</taxon>
        <taxon>Corynebacteriaceae</taxon>
        <taxon>Corynebacterium</taxon>
    </lineage>
</organism>
<dbReference type="PANTHER" id="PTHR31528:SF3">
    <property type="entry name" value="THIAMINE BIOSYNTHESIS PROTEIN HI_0357-RELATED"/>
    <property type="match status" value="1"/>
</dbReference>
<reference evidence="3 4" key="1">
    <citation type="submission" date="2019-06" db="EMBL/GenBank/DDBJ databases">
        <title>Whole genome shotgun sequence of Corynebacterium variabile NBRC 15286.</title>
        <authorList>
            <person name="Hosoyama A."/>
            <person name="Uohara A."/>
            <person name="Ohji S."/>
            <person name="Ichikawa N."/>
        </authorList>
    </citation>
    <scope>NUCLEOTIDE SEQUENCE [LARGE SCALE GENOMIC DNA]</scope>
    <source>
        <strain evidence="3 4">NBRC 15286</strain>
    </source>
</reference>
<gene>
    <name evidence="3" type="ORF">CVA01_04810</name>
</gene>
<protein>
    <submittedName>
        <fullName evidence="3">Nitrate ABC transporter substrate-binding protein</fullName>
    </submittedName>
</protein>
<comment type="caution">
    <text evidence="3">The sequence shown here is derived from an EMBL/GenBank/DDBJ whole genome shotgun (WGS) entry which is preliminary data.</text>
</comment>
<sequence>MKYTVRTLAAATLAAGTAVSLAACGGDDSTSAASSYDGEIGSTDLSAVCPSTVTVQTDWFPEAEHGHLYQQLNYGGEGKDAVTIDADKKTVSGPLFDGDNGYTGVDLEIRSGGPAIGNQSVTSQMYQDQDILLGYVDTDQSIQQSDAMPTVGVMTTLEKSPQMIMWDPETYPDVHSIADLKDTGATVLTFADMSYIKYLTGAGILDESQIDESYDGAPATFVAAGGGKAQQGYSSSEPYNYENTIDGWKKPVDYQLIHDAGFPTYKSSLAVRSDAKDDNADCLKELIPVLQRGTKSYMEDPTAANDLIVKSVADFNSGWVYDQANADYGVSKMRDEGLVADGADGTLGSFEDGRLDKLVDILSPIFAKQNTPVKDGIAMDEIATNEFLDPSISLG</sequence>
<name>A0A4Y4C1Z9_9CORY</name>
<proteinExistence type="predicted"/>
<feature type="domain" description="SsuA/THI5-like" evidence="2">
    <location>
        <begin position="104"/>
        <end position="304"/>
    </location>
</feature>
<evidence type="ECO:0000259" key="2">
    <source>
        <dbReference type="Pfam" id="PF09084"/>
    </source>
</evidence>
<evidence type="ECO:0000313" key="3">
    <source>
        <dbReference type="EMBL" id="GEC85167.1"/>
    </source>
</evidence>
<feature type="signal peptide" evidence="1">
    <location>
        <begin position="1"/>
        <end position="22"/>
    </location>
</feature>
<dbReference type="PROSITE" id="PS51257">
    <property type="entry name" value="PROKAR_LIPOPROTEIN"/>
    <property type="match status" value="1"/>
</dbReference>
<dbReference type="Proteomes" id="UP000319986">
    <property type="component" value="Unassembled WGS sequence"/>
</dbReference>
<dbReference type="InterPro" id="IPR027939">
    <property type="entry name" value="NMT1/THI5"/>
</dbReference>
<dbReference type="EMBL" id="BJNT01000004">
    <property type="protein sequence ID" value="GEC85167.1"/>
    <property type="molecule type" value="Genomic_DNA"/>
</dbReference>